<dbReference type="STRING" id="195883.A0A482WN69"/>
<keyword evidence="3" id="KW-0677">Repeat</keyword>
<evidence type="ECO:0000313" key="10">
    <source>
        <dbReference type="Proteomes" id="UP000291343"/>
    </source>
</evidence>
<dbReference type="AlphaFoldDB" id="A0A482WN69"/>
<keyword evidence="4 7" id="KW-0863">Zinc-finger</keyword>
<sequence>MSKAHISKRRMEKNNSRRRFKCESCEVECSTRFSLAEHERKHTGEKPFSCSECHSSFKRMDGLKNHIRLIHNTNELRQYSCNECSKKSPKLGNIIRHILQVHRAVKRFICSLCALKYSQSQDLKHHLSSVHNVEIANINHSEKKSIEQIYVLPPVDPETHPDEIIEKVDDVVEEERRKLIGLESIISSLKSETTESCVNSSNQVETAEESIEDRLHESSENLIKESDVEPESVPCREIWISFLIEKPINITSFNLGDVALTGYVVNSDFLLSQKTTSQMDNPENNIRNVPNEIEALTEEILTDRNGNSHYEFTCNVCKKGFVTNKQLQRHMSTHSDIKPYKCETCNKSFLEHYNLLVHQRTHTGERPYVCPICSKEIRYHKDYAEHKRLHEEKAAFTCRYCDKRYSRKRDLERHLHSHRPQSRFICEICGKGFNRKYLKDQHMLKHESRLKQVEKTIFECNVCQKKFKTVNGLLQHKVKHTGMIEEHQCHICGKTSKTSLDLETHLRHHIPRVKSVSCSECQRMFTSDGTLKIHMDRFHK</sequence>
<dbReference type="GO" id="GO:0006355">
    <property type="term" value="P:regulation of DNA-templated transcription"/>
    <property type="evidence" value="ECO:0007669"/>
    <property type="project" value="UniProtKB-ARBA"/>
</dbReference>
<name>A0A482WN69_LAOST</name>
<feature type="domain" description="C2H2-type" evidence="8">
    <location>
        <begin position="20"/>
        <end position="47"/>
    </location>
</feature>
<dbReference type="InParanoid" id="A0A482WN69"/>
<organism evidence="9 10">
    <name type="scientific">Laodelphax striatellus</name>
    <name type="common">Small brown planthopper</name>
    <name type="synonym">Delphax striatella</name>
    <dbReference type="NCBI Taxonomy" id="195883"/>
    <lineage>
        <taxon>Eukaryota</taxon>
        <taxon>Metazoa</taxon>
        <taxon>Ecdysozoa</taxon>
        <taxon>Arthropoda</taxon>
        <taxon>Hexapoda</taxon>
        <taxon>Insecta</taxon>
        <taxon>Pterygota</taxon>
        <taxon>Neoptera</taxon>
        <taxon>Paraneoptera</taxon>
        <taxon>Hemiptera</taxon>
        <taxon>Auchenorrhyncha</taxon>
        <taxon>Fulgoroidea</taxon>
        <taxon>Delphacidae</taxon>
        <taxon>Criomorphinae</taxon>
        <taxon>Laodelphax</taxon>
    </lineage>
</organism>
<dbReference type="Proteomes" id="UP000291343">
    <property type="component" value="Unassembled WGS sequence"/>
</dbReference>
<protein>
    <recommendedName>
        <fullName evidence="8">C2H2-type domain-containing protein</fullName>
    </recommendedName>
</protein>
<dbReference type="SMART" id="SM00355">
    <property type="entry name" value="ZnF_C2H2"/>
    <property type="match status" value="12"/>
</dbReference>
<evidence type="ECO:0000256" key="1">
    <source>
        <dbReference type="ARBA" id="ARBA00004123"/>
    </source>
</evidence>
<dbReference type="GO" id="GO:0008270">
    <property type="term" value="F:zinc ion binding"/>
    <property type="evidence" value="ECO:0007669"/>
    <property type="project" value="UniProtKB-KW"/>
</dbReference>
<dbReference type="Pfam" id="PF00096">
    <property type="entry name" value="zf-C2H2"/>
    <property type="match status" value="6"/>
</dbReference>
<proteinExistence type="predicted"/>
<gene>
    <name evidence="9" type="ORF">LSTR_LSTR010056</name>
</gene>
<feature type="domain" description="C2H2-type" evidence="8">
    <location>
        <begin position="312"/>
        <end position="339"/>
    </location>
</feature>
<dbReference type="InterPro" id="IPR013087">
    <property type="entry name" value="Znf_C2H2_type"/>
</dbReference>
<feature type="domain" description="C2H2-type" evidence="8">
    <location>
        <begin position="424"/>
        <end position="451"/>
    </location>
</feature>
<keyword evidence="10" id="KW-1185">Reference proteome</keyword>
<dbReference type="SMR" id="A0A482WN69"/>
<feature type="domain" description="C2H2-type" evidence="8">
    <location>
        <begin position="340"/>
        <end position="367"/>
    </location>
</feature>
<comment type="subcellular location">
    <subcellularLocation>
        <location evidence="1">Nucleus</location>
    </subcellularLocation>
</comment>
<comment type="caution">
    <text evidence="9">The sequence shown here is derived from an EMBL/GenBank/DDBJ whole genome shotgun (WGS) entry which is preliminary data.</text>
</comment>
<keyword evidence="5" id="KW-0862">Zinc</keyword>
<feature type="domain" description="C2H2-type" evidence="8">
    <location>
        <begin position="516"/>
        <end position="540"/>
    </location>
</feature>
<dbReference type="InterPro" id="IPR036236">
    <property type="entry name" value="Znf_C2H2_sf"/>
</dbReference>
<dbReference type="PROSITE" id="PS50157">
    <property type="entry name" value="ZINC_FINGER_C2H2_2"/>
    <property type="match status" value="12"/>
</dbReference>
<evidence type="ECO:0000313" key="9">
    <source>
        <dbReference type="EMBL" id="RZF34964.1"/>
    </source>
</evidence>
<feature type="domain" description="C2H2-type" evidence="8">
    <location>
        <begin position="108"/>
        <end position="136"/>
    </location>
</feature>
<dbReference type="PROSITE" id="PS00028">
    <property type="entry name" value="ZINC_FINGER_C2H2_1"/>
    <property type="match status" value="10"/>
</dbReference>
<feature type="domain" description="C2H2-type" evidence="8">
    <location>
        <begin position="48"/>
        <end position="76"/>
    </location>
</feature>
<evidence type="ECO:0000256" key="5">
    <source>
        <dbReference type="ARBA" id="ARBA00022833"/>
    </source>
</evidence>
<reference evidence="9 10" key="1">
    <citation type="journal article" date="2017" name="Gigascience">
        <title>Genome sequence of the small brown planthopper, Laodelphax striatellus.</title>
        <authorList>
            <person name="Zhu J."/>
            <person name="Jiang F."/>
            <person name="Wang X."/>
            <person name="Yang P."/>
            <person name="Bao Y."/>
            <person name="Zhao W."/>
            <person name="Wang W."/>
            <person name="Lu H."/>
            <person name="Wang Q."/>
            <person name="Cui N."/>
            <person name="Li J."/>
            <person name="Chen X."/>
            <person name="Luo L."/>
            <person name="Yu J."/>
            <person name="Kang L."/>
            <person name="Cui F."/>
        </authorList>
    </citation>
    <scope>NUCLEOTIDE SEQUENCE [LARGE SCALE GENOMIC DNA]</scope>
    <source>
        <strain evidence="9">Lst14</strain>
    </source>
</reference>
<dbReference type="OrthoDB" id="6077919at2759"/>
<dbReference type="FunFam" id="3.30.160.60:FF:002343">
    <property type="entry name" value="Zinc finger protein 33A"/>
    <property type="match status" value="1"/>
</dbReference>
<feature type="domain" description="C2H2-type" evidence="8">
    <location>
        <begin position="79"/>
        <end position="107"/>
    </location>
</feature>
<keyword evidence="2" id="KW-0479">Metal-binding</keyword>
<evidence type="ECO:0000256" key="2">
    <source>
        <dbReference type="ARBA" id="ARBA00022723"/>
    </source>
</evidence>
<dbReference type="SUPFAM" id="SSF57667">
    <property type="entry name" value="beta-beta-alpha zinc fingers"/>
    <property type="match status" value="6"/>
</dbReference>
<evidence type="ECO:0000259" key="8">
    <source>
        <dbReference type="PROSITE" id="PS50157"/>
    </source>
</evidence>
<evidence type="ECO:0000256" key="3">
    <source>
        <dbReference type="ARBA" id="ARBA00022737"/>
    </source>
</evidence>
<accession>A0A482WN69</accession>
<evidence type="ECO:0000256" key="7">
    <source>
        <dbReference type="PROSITE-ProRule" id="PRU00042"/>
    </source>
</evidence>
<keyword evidence="6" id="KW-0539">Nucleus</keyword>
<dbReference type="GO" id="GO:0005634">
    <property type="term" value="C:nucleus"/>
    <property type="evidence" value="ECO:0007669"/>
    <property type="project" value="UniProtKB-SubCell"/>
</dbReference>
<feature type="domain" description="C2H2-type" evidence="8">
    <location>
        <begin position="458"/>
        <end position="485"/>
    </location>
</feature>
<dbReference type="FunFam" id="3.30.160.60:FF:000446">
    <property type="entry name" value="Zinc finger protein"/>
    <property type="match status" value="1"/>
</dbReference>
<dbReference type="Gene3D" id="3.30.160.60">
    <property type="entry name" value="Classic Zinc Finger"/>
    <property type="match status" value="8"/>
</dbReference>
<dbReference type="PANTHER" id="PTHR16515:SF66">
    <property type="entry name" value="C2H2-TYPE DOMAIN-CONTAINING PROTEIN"/>
    <property type="match status" value="1"/>
</dbReference>
<dbReference type="Pfam" id="PF12874">
    <property type="entry name" value="zf-met"/>
    <property type="match status" value="1"/>
</dbReference>
<dbReference type="InterPro" id="IPR050331">
    <property type="entry name" value="Zinc_finger"/>
</dbReference>
<feature type="domain" description="C2H2-type" evidence="8">
    <location>
        <begin position="396"/>
        <end position="423"/>
    </location>
</feature>
<dbReference type="EMBL" id="QKKF02029951">
    <property type="protein sequence ID" value="RZF34964.1"/>
    <property type="molecule type" value="Genomic_DNA"/>
</dbReference>
<dbReference type="FunFam" id="3.30.160.60:FF:001111">
    <property type="entry name" value="Zinc finger protein 92 homolog"/>
    <property type="match status" value="1"/>
</dbReference>
<evidence type="ECO:0000256" key="6">
    <source>
        <dbReference type="ARBA" id="ARBA00023242"/>
    </source>
</evidence>
<evidence type="ECO:0000256" key="4">
    <source>
        <dbReference type="ARBA" id="ARBA00022771"/>
    </source>
</evidence>
<feature type="domain" description="C2H2-type" evidence="8">
    <location>
        <begin position="487"/>
        <end position="509"/>
    </location>
</feature>
<feature type="domain" description="C2H2-type" evidence="8">
    <location>
        <begin position="368"/>
        <end position="395"/>
    </location>
</feature>
<dbReference type="PANTHER" id="PTHR16515">
    <property type="entry name" value="PR DOMAIN ZINC FINGER PROTEIN"/>
    <property type="match status" value="1"/>
</dbReference>